<keyword evidence="2" id="KW-0614">Plasmid</keyword>
<reference evidence="2" key="1">
    <citation type="submission" date="2020-07" db="EMBL/GenBank/DDBJ databases">
        <title>A novel family of multi-drug resistance mega-plasmids in Acinetobacter species.</title>
        <authorList>
            <person name="Ghaly T.M."/>
            <person name="Sajjad A."/>
            <person name="Tetu S.G."/>
            <person name="Gillings M.R."/>
        </authorList>
    </citation>
    <scope>NUCLEOTIDE SEQUENCE</scope>
    <source>
        <strain evidence="2">WM98B</strain>
        <plasmid evidence="2">pWM98B</plasmid>
    </source>
</reference>
<sequence length="348" mass="37849">MGRRSRRAARHERRLHAHSPEARGVPAGRADDAGAGARIDLRGGRHLLRGQARAVGGGHRRADRNLSVPAVFDRDRVGDGGHRDRRPPHRRASRRGGCAVRGAGHLGGGAGLAALRAGRNRVGAGAAAADGGGRLGHRARLSLYPVDARRQCGDPAAVRHQRHLSRSGRRSRGDARAMGRQCAQHRARSDPDLRPRADPGARHRGRGDRDQHRARRRRADAGVDPGARQRTPAHPPRQPALAWCDAAADRAHLVRRDRPDDRVDDRLDLPDAHPRQRLDRGRGGGDDHDPHHDVHPDARLGHVQRRRHAGRAEPRRGSARTCRGGRVAHRLDEHGVHPGGVGGLLLPA</sequence>
<feature type="compositionally biased region" description="Basic residues" evidence="1">
    <location>
        <begin position="159"/>
        <end position="170"/>
    </location>
</feature>
<feature type="compositionally biased region" description="Basic and acidic residues" evidence="1">
    <location>
        <begin position="255"/>
        <end position="300"/>
    </location>
</feature>
<dbReference type="EMBL" id="MT742183">
    <property type="protein sequence ID" value="QPG01989.1"/>
    <property type="molecule type" value="Genomic_DNA"/>
</dbReference>
<evidence type="ECO:0000313" key="2">
    <source>
        <dbReference type="EMBL" id="QPG01989.1"/>
    </source>
</evidence>
<proteinExistence type="predicted"/>
<feature type="compositionally biased region" description="Basic and acidic residues" evidence="1">
    <location>
        <begin position="72"/>
        <end position="82"/>
    </location>
</feature>
<geneLocation type="plasmid" evidence="2">
    <name>pWM98B</name>
</geneLocation>
<dbReference type="AlphaFoldDB" id="A0A7S9DQF9"/>
<name>A0A7S9DQF9_ACINO</name>
<organism evidence="2">
    <name type="scientific">Acinetobacter nosocomialis</name>
    <dbReference type="NCBI Taxonomy" id="106654"/>
    <lineage>
        <taxon>Bacteria</taxon>
        <taxon>Pseudomonadati</taxon>
        <taxon>Pseudomonadota</taxon>
        <taxon>Gammaproteobacteria</taxon>
        <taxon>Moraxellales</taxon>
        <taxon>Moraxellaceae</taxon>
        <taxon>Acinetobacter</taxon>
        <taxon>Acinetobacter calcoaceticus/baumannii complex</taxon>
    </lineage>
</organism>
<feature type="region of interest" description="Disordered" evidence="1">
    <location>
        <begin position="51"/>
        <end position="100"/>
    </location>
</feature>
<feature type="compositionally biased region" description="Basic residues" evidence="1">
    <location>
        <begin position="83"/>
        <end position="94"/>
    </location>
</feature>
<evidence type="ECO:0000256" key="1">
    <source>
        <dbReference type="SAM" id="MobiDB-lite"/>
    </source>
</evidence>
<feature type="region of interest" description="Disordered" evidence="1">
    <location>
        <begin position="255"/>
        <end position="323"/>
    </location>
</feature>
<accession>A0A7S9DQF9</accession>
<feature type="compositionally biased region" description="Basic residues" evidence="1">
    <location>
        <begin position="1"/>
        <end position="17"/>
    </location>
</feature>
<feature type="compositionally biased region" description="Basic and acidic residues" evidence="1">
    <location>
        <begin position="187"/>
        <end position="211"/>
    </location>
</feature>
<feature type="region of interest" description="Disordered" evidence="1">
    <location>
        <begin position="153"/>
        <end position="240"/>
    </location>
</feature>
<feature type="region of interest" description="Disordered" evidence="1">
    <location>
        <begin position="1"/>
        <end position="35"/>
    </location>
</feature>
<gene>
    <name evidence="2" type="ORF">WM98B_00136</name>
</gene>
<protein>
    <submittedName>
        <fullName evidence="2">Uncharacterized protein</fullName>
    </submittedName>
</protein>
<feature type="compositionally biased region" description="Low complexity" evidence="1">
    <location>
        <begin position="22"/>
        <end position="35"/>
    </location>
</feature>